<reference evidence="2 3" key="1">
    <citation type="submission" date="2023-07" db="EMBL/GenBank/DDBJ databases">
        <title>Alkalimonas sp., MEB108 novel, alkaliphilic bacterium isolated from Lonar Lake, India.</title>
        <authorList>
            <person name="Joshi A."/>
            <person name="Thite S."/>
        </authorList>
    </citation>
    <scope>NUCLEOTIDE SEQUENCE [LARGE SCALE GENOMIC DNA]</scope>
    <source>
        <strain evidence="2 3">MEB108</strain>
    </source>
</reference>
<dbReference type="Proteomes" id="UP001336314">
    <property type="component" value="Unassembled WGS sequence"/>
</dbReference>
<protein>
    <recommendedName>
        <fullName evidence="4">DUF2127 domain-containing protein</fullName>
    </recommendedName>
</protein>
<keyword evidence="3" id="KW-1185">Reference proteome</keyword>
<evidence type="ECO:0000313" key="3">
    <source>
        <dbReference type="Proteomes" id="UP001336314"/>
    </source>
</evidence>
<feature type="transmembrane region" description="Helical" evidence="1">
    <location>
        <begin position="115"/>
        <end position="131"/>
    </location>
</feature>
<name>A0ABU7J649_9GAMM</name>
<accession>A0ABU7J649</accession>
<keyword evidence="1" id="KW-0472">Membrane</keyword>
<organism evidence="2 3">
    <name type="scientific">Alkalimonas cellulosilytica</name>
    <dbReference type="NCBI Taxonomy" id="3058395"/>
    <lineage>
        <taxon>Bacteria</taxon>
        <taxon>Pseudomonadati</taxon>
        <taxon>Pseudomonadota</taxon>
        <taxon>Gammaproteobacteria</taxon>
        <taxon>Alkalimonas</taxon>
    </lineage>
</organism>
<feature type="transmembrane region" description="Helical" evidence="1">
    <location>
        <begin position="65"/>
        <end position="83"/>
    </location>
</feature>
<feature type="transmembrane region" description="Helical" evidence="1">
    <location>
        <begin position="90"/>
        <end position="109"/>
    </location>
</feature>
<feature type="transmembrane region" description="Helical" evidence="1">
    <location>
        <begin position="21"/>
        <end position="45"/>
    </location>
</feature>
<evidence type="ECO:0000313" key="2">
    <source>
        <dbReference type="EMBL" id="MEE2001988.1"/>
    </source>
</evidence>
<keyword evidence="1" id="KW-0812">Transmembrane</keyword>
<evidence type="ECO:0008006" key="4">
    <source>
        <dbReference type="Google" id="ProtNLM"/>
    </source>
</evidence>
<sequence length="151" mass="16923">MNIAQMDNNDLFQQRRQAVSVWLKFVGMLLLGLSFVISLVASVYSLGGNPPPYITLLEYALEQRLLMLAVLWVGFALMAISFYGLLRGHYAGLISCLVLSYLVLADAVYRFATTGMLDLSMLISLILITLLHKTFRHWRLLEQTGAQQVPG</sequence>
<gene>
    <name evidence="2" type="ORF">QWY20_11040</name>
</gene>
<keyword evidence="1" id="KW-1133">Transmembrane helix</keyword>
<proteinExistence type="predicted"/>
<comment type="caution">
    <text evidence="2">The sequence shown here is derived from an EMBL/GenBank/DDBJ whole genome shotgun (WGS) entry which is preliminary data.</text>
</comment>
<dbReference type="RefSeq" id="WP_330129075.1">
    <property type="nucleotide sequence ID" value="NZ_JAUHLI010000010.1"/>
</dbReference>
<evidence type="ECO:0000256" key="1">
    <source>
        <dbReference type="SAM" id="Phobius"/>
    </source>
</evidence>
<dbReference type="EMBL" id="JAUHLI010000010">
    <property type="protein sequence ID" value="MEE2001988.1"/>
    <property type="molecule type" value="Genomic_DNA"/>
</dbReference>